<name>A0A6P5Z650_DURZI</name>
<evidence type="ECO:0000313" key="2">
    <source>
        <dbReference type="Proteomes" id="UP000515121"/>
    </source>
</evidence>
<organism evidence="2 3">
    <name type="scientific">Durio zibethinus</name>
    <name type="common">Durian</name>
    <dbReference type="NCBI Taxonomy" id="66656"/>
    <lineage>
        <taxon>Eukaryota</taxon>
        <taxon>Viridiplantae</taxon>
        <taxon>Streptophyta</taxon>
        <taxon>Embryophyta</taxon>
        <taxon>Tracheophyta</taxon>
        <taxon>Spermatophyta</taxon>
        <taxon>Magnoliopsida</taxon>
        <taxon>eudicotyledons</taxon>
        <taxon>Gunneridae</taxon>
        <taxon>Pentapetalae</taxon>
        <taxon>rosids</taxon>
        <taxon>malvids</taxon>
        <taxon>Malvales</taxon>
        <taxon>Malvaceae</taxon>
        <taxon>Helicteroideae</taxon>
        <taxon>Durio</taxon>
    </lineage>
</organism>
<sequence>MEEGAVATDIASKDVTEWTGNKSSKCKMPLSNSARSRDWRKRKKEETKQMMCELAQSKDEIKKLKGDFELFYQRFNSLRQENDELKKSHKEREKHVENLQQLLINSNNSQAENEHLTIRIADPENAMKDRNEKLLKENARLKQENGMLINYVLFLKNNDR</sequence>
<protein>
    <submittedName>
        <fullName evidence="3">Uncharacterized protein LOC111297909</fullName>
    </submittedName>
</protein>
<proteinExistence type="predicted"/>
<dbReference type="Proteomes" id="UP000515121">
    <property type="component" value="Unplaced"/>
</dbReference>
<gene>
    <name evidence="3" type="primary">LOC111297909</name>
</gene>
<keyword evidence="2" id="KW-1185">Reference proteome</keyword>
<dbReference type="KEGG" id="dzi:111297909"/>
<accession>A0A6P5Z650</accession>
<dbReference type="GeneID" id="111297909"/>
<reference evidence="3" key="1">
    <citation type="submission" date="2025-08" db="UniProtKB">
        <authorList>
            <consortium name="RefSeq"/>
        </authorList>
    </citation>
    <scope>IDENTIFICATION</scope>
    <source>
        <tissue evidence="3">Fruit stalk</tissue>
    </source>
</reference>
<evidence type="ECO:0000313" key="3">
    <source>
        <dbReference type="RefSeq" id="XP_022748243.1"/>
    </source>
</evidence>
<dbReference type="AlphaFoldDB" id="A0A6P5Z650"/>
<evidence type="ECO:0000256" key="1">
    <source>
        <dbReference type="SAM" id="MobiDB-lite"/>
    </source>
</evidence>
<dbReference type="RefSeq" id="XP_022748243.1">
    <property type="nucleotide sequence ID" value="XM_022892508.1"/>
</dbReference>
<feature type="region of interest" description="Disordered" evidence="1">
    <location>
        <begin position="18"/>
        <end position="44"/>
    </location>
</feature>